<feature type="compositionally biased region" description="Polar residues" evidence="1">
    <location>
        <begin position="14"/>
        <end position="32"/>
    </location>
</feature>
<evidence type="ECO:0000259" key="3">
    <source>
        <dbReference type="Pfam" id="PF22379"/>
    </source>
</evidence>
<feature type="compositionally biased region" description="Basic and acidic residues" evidence="1">
    <location>
        <begin position="1"/>
        <end position="13"/>
    </location>
</feature>
<comment type="caution">
    <text evidence="4">The sequence shown here is derived from an EMBL/GenBank/DDBJ whole genome shotgun (WGS) entry which is preliminary data.</text>
</comment>
<feature type="compositionally biased region" description="Basic and acidic residues" evidence="1">
    <location>
        <begin position="94"/>
        <end position="103"/>
    </location>
</feature>
<feature type="compositionally biased region" description="Low complexity" evidence="1">
    <location>
        <begin position="291"/>
        <end position="307"/>
    </location>
</feature>
<dbReference type="AlphaFoldDB" id="A0A8H6DV30"/>
<feature type="compositionally biased region" description="Basic and acidic residues" evidence="1">
    <location>
        <begin position="35"/>
        <end position="44"/>
    </location>
</feature>
<feature type="compositionally biased region" description="Basic and acidic residues" evidence="1">
    <location>
        <begin position="188"/>
        <end position="220"/>
    </location>
</feature>
<dbReference type="InterPro" id="IPR004344">
    <property type="entry name" value="TTL/TTLL_fam"/>
</dbReference>
<dbReference type="GO" id="GO:0006260">
    <property type="term" value="P:DNA replication"/>
    <property type="evidence" value="ECO:0007669"/>
    <property type="project" value="InterPro"/>
</dbReference>
<feature type="compositionally biased region" description="Low complexity" evidence="1">
    <location>
        <begin position="234"/>
        <end position="254"/>
    </location>
</feature>
<dbReference type="EMBL" id="WNKQ01000010">
    <property type="protein sequence ID" value="KAF5849029.1"/>
    <property type="molecule type" value="Genomic_DNA"/>
</dbReference>
<evidence type="ECO:0000256" key="1">
    <source>
        <dbReference type="SAM" id="MobiDB-lite"/>
    </source>
</evidence>
<dbReference type="InterPro" id="IPR027746">
    <property type="entry name" value="TTL"/>
</dbReference>
<dbReference type="InterPro" id="IPR015408">
    <property type="entry name" value="Znf_Mcm10/DnaG"/>
</dbReference>
<evidence type="ECO:0000313" key="5">
    <source>
        <dbReference type="Proteomes" id="UP000624244"/>
    </source>
</evidence>
<evidence type="ECO:0000259" key="2">
    <source>
        <dbReference type="Pfam" id="PF09329"/>
    </source>
</evidence>
<reference evidence="4" key="1">
    <citation type="submission" date="2019-11" db="EMBL/GenBank/DDBJ databases">
        <title>Bipolaris sorokiniana Genome sequencing.</title>
        <authorList>
            <person name="Wang H."/>
        </authorList>
    </citation>
    <scope>NUCLEOTIDE SEQUENCE</scope>
</reference>
<dbReference type="Pfam" id="PF22379">
    <property type="entry name" value="OB_MCM10"/>
    <property type="match status" value="1"/>
</dbReference>
<dbReference type="PROSITE" id="PS51221">
    <property type="entry name" value="TTL"/>
    <property type="match status" value="1"/>
</dbReference>
<name>A0A8H6DV30_COCSA</name>
<dbReference type="InterPro" id="IPR055065">
    <property type="entry name" value="OB_MCM10"/>
</dbReference>
<dbReference type="Pfam" id="PF09329">
    <property type="entry name" value="zf-primase"/>
    <property type="match status" value="1"/>
</dbReference>
<dbReference type="PANTHER" id="PTHR47551:SF1">
    <property type="entry name" value="TUBULIN--TYROSINE LIGASE PBY1-RELATED"/>
    <property type="match status" value="1"/>
</dbReference>
<dbReference type="SUPFAM" id="SSF56059">
    <property type="entry name" value="Glutathione synthetase ATP-binding domain-like"/>
    <property type="match status" value="1"/>
</dbReference>
<dbReference type="GO" id="GO:0000932">
    <property type="term" value="C:P-body"/>
    <property type="evidence" value="ECO:0007669"/>
    <property type="project" value="TreeGrafter"/>
</dbReference>
<dbReference type="Pfam" id="PF03133">
    <property type="entry name" value="TTL"/>
    <property type="match status" value="2"/>
</dbReference>
<dbReference type="FunFam" id="2.40.50.140:FF:000174">
    <property type="entry name" value="DNA replication licensing factor mcm10"/>
    <property type="match status" value="1"/>
</dbReference>
<dbReference type="Gene3D" id="2.40.50.140">
    <property type="entry name" value="Nucleic acid-binding proteins"/>
    <property type="match status" value="1"/>
</dbReference>
<evidence type="ECO:0000313" key="4">
    <source>
        <dbReference type="EMBL" id="KAF5849029.1"/>
    </source>
</evidence>
<sequence length="1251" mass="138874">MIVRESPKAKVKDNQPNWPPQSSVEALLSSPSARRKYESRRERNSVSPSPSKRRPMSRDYTQHTSDGDDDDEETLRLQLQAIEAKLKLKALQKKKAESADADRNGASSRASIASTMRRADPSPLSSQEAGVQVPRSPTRTRPPPDEPKSPARVMLGIDKGLTARDISLKRPSSVLAGRARTGSLKGSETPKIKSFSERIAESRNRDKDREEREEKAELRRNRGFGLHTIEGLAERPSLSRTSSSQGSETPSSREMPPPFSRRTRPQSRSVDLRIPSSPRPGSTLSFRNDTSRPVSSSSKASSSSFGSIPTASRYAEISSRDDSSEAPSFEPFSGLHLKSREMQHNVVTRTLEGKTVLTIPQLLKTVKAPEYEPPDWENDYVVLGVICYKSTPHNSKNAAKDQTKNSQEQPTDQNGKFMVIKLTDLKWELDLFLFDTGFSQFWKLPLGTVVAILNPDIMPPRNRDTGKFSLKLTSSDDTILEIGTARDLDFCNAKRKDGKDCGQWIDGRKTEFCEFHIQLQVDKAKKGRMQVNTMTGFGGGPGSSKFGMFGRGGASKGDELKREGRYHDRELHETVYIAPRPGGAAKLIDRDHQNWEGGVSREDRFRKQLAEREKERELAKKLGTMGDGTTGADYLRSKGAGTPSLPTRARPSSLISTSSRLDKPAETDFSSLLNRTSKDISLAPVKRKRAASGKSVTSTNPVGWAFKYGRIPSPKKVIPSAFRGTREASPAKKRARLLLDGKGIREPGRESLGGLDVGLIAALDDDDDDDDLEVGFKSGSMASPGSEIGDKIYTLINYEDPYVQPLILSALEKRLPASSYELITSLSQLPTPSSHLLQFVQYESIDFDHLMEHSSTSLANAYVIRKALIRKHYLSTTIANWITKYPDSLLKKHVKPSVEFEVDYAEFLDDALVEAWELKESWARNEELGGGEDGAFSSKKEWWILKPGMSDRGQGIRLFSSEQELTEIFEEWDPDSDNEDEEEDARSDSNMQNSKAEKDEDNGIITSQLRHFIAQPYIHPPLLLTPPNNPTSDLRKFHIRTYILATGALKLHVYKPMLALFAAHLYLPPWSPDVEPNSQEAMRAHLTNTCLQDSGDREGSVGLFWDLPDTLPAQPSFSGSSSSEGGDAGRKINVPSNWKNTIFQQICDITASTFEAAARGMSIHFQPLPNSFEIFGLDFMVGLDEEAGGLNTWLLEVNAFPDFRQTGSDLQGLVSGLMEGVVEKGIKPFFGLEGEENGDMVQVLEVDLGRR</sequence>
<feature type="compositionally biased region" description="Polar residues" evidence="1">
    <location>
        <begin position="105"/>
        <end position="114"/>
    </location>
</feature>
<feature type="region of interest" description="Disordered" evidence="1">
    <location>
        <begin position="623"/>
        <end position="661"/>
    </location>
</feature>
<proteinExistence type="predicted"/>
<protein>
    <recommendedName>
        <fullName evidence="6">Zinc finger Mcm10/DnaG-type domain-containing protein</fullName>
    </recommendedName>
</protein>
<dbReference type="GO" id="GO:0005634">
    <property type="term" value="C:nucleus"/>
    <property type="evidence" value="ECO:0007669"/>
    <property type="project" value="InterPro"/>
</dbReference>
<dbReference type="InterPro" id="IPR012340">
    <property type="entry name" value="NA-bd_OB-fold"/>
</dbReference>
<dbReference type="Gene3D" id="3.30.470.20">
    <property type="entry name" value="ATP-grasp fold, B domain"/>
    <property type="match status" value="1"/>
</dbReference>
<gene>
    <name evidence="4" type="ORF">GGP41_010094</name>
</gene>
<accession>A0A8H6DV30</accession>
<feature type="compositionally biased region" description="Acidic residues" evidence="1">
    <location>
        <begin position="969"/>
        <end position="985"/>
    </location>
</feature>
<feature type="domain" description="Zinc finger Mcm10/DnaG-type" evidence="2">
    <location>
        <begin position="483"/>
        <end position="528"/>
    </location>
</feature>
<feature type="domain" description="MCM10 OB-fold" evidence="3">
    <location>
        <begin position="332"/>
        <end position="474"/>
    </location>
</feature>
<feature type="region of interest" description="Disordered" evidence="1">
    <location>
        <begin position="969"/>
        <end position="1001"/>
    </location>
</feature>
<organism evidence="4 5">
    <name type="scientific">Cochliobolus sativus</name>
    <name type="common">Common root rot and spot blotch fungus</name>
    <name type="synonym">Bipolaris sorokiniana</name>
    <dbReference type="NCBI Taxonomy" id="45130"/>
    <lineage>
        <taxon>Eukaryota</taxon>
        <taxon>Fungi</taxon>
        <taxon>Dikarya</taxon>
        <taxon>Ascomycota</taxon>
        <taxon>Pezizomycotina</taxon>
        <taxon>Dothideomycetes</taxon>
        <taxon>Pleosporomycetidae</taxon>
        <taxon>Pleosporales</taxon>
        <taxon>Pleosporineae</taxon>
        <taxon>Pleosporaceae</taxon>
        <taxon>Bipolaris</taxon>
    </lineage>
</organism>
<feature type="compositionally biased region" description="Polar residues" evidence="1">
    <location>
        <begin position="279"/>
        <end position="288"/>
    </location>
</feature>
<dbReference type="PANTHER" id="PTHR47551">
    <property type="entry name" value="TUBULIN--TYROSINE LIGASE PBY1-RELATED"/>
    <property type="match status" value="1"/>
</dbReference>
<dbReference type="Proteomes" id="UP000624244">
    <property type="component" value="Unassembled WGS sequence"/>
</dbReference>
<evidence type="ECO:0008006" key="6">
    <source>
        <dbReference type="Google" id="ProtNLM"/>
    </source>
</evidence>
<feature type="region of interest" description="Disordered" evidence="1">
    <location>
        <begin position="90"/>
        <end position="336"/>
    </location>
</feature>
<feature type="region of interest" description="Disordered" evidence="1">
    <location>
        <begin position="1"/>
        <end position="76"/>
    </location>
</feature>